<sequence length="62" mass="7165">MKYYIWLDGNDNPLSKAWRYDDETERMAEERHPPSADAILRAGTREQLMERYGLGAGDFADA</sequence>
<accession>A0A369BT83</accession>
<dbReference type="AlphaFoldDB" id="A0A369BT83"/>
<comment type="caution">
    <text evidence="1">The sequence shown here is derived from an EMBL/GenBank/DDBJ whole genome shotgun (WGS) entry which is preliminary data.</text>
</comment>
<gene>
    <name evidence="1" type="ORF">DFQ59_11724</name>
</gene>
<dbReference type="RefSeq" id="WP_114281259.1">
    <property type="nucleotide sequence ID" value="NZ_QPJY01000017.1"/>
</dbReference>
<evidence type="ECO:0000313" key="1">
    <source>
        <dbReference type="EMBL" id="RCX23898.1"/>
    </source>
</evidence>
<dbReference type="EMBL" id="QPJY01000017">
    <property type="protein sequence ID" value="RCX23898.1"/>
    <property type="molecule type" value="Genomic_DNA"/>
</dbReference>
<reference evidence="1 2" key="1">
    <citation type="submission" date="2018-07" db="EMBL/GenBank/DDBJ databases">
        <title>Genomic Encyclopedia of Type Strains, Phase IV (KMG-IV): sequencing the most valuable type-strain genomes for metagenomic binning, comparative biology and taxonomic classification.</title>
        <authorList>
            <person name="Goeker M."/>
        </authorList>
    </citation>
    <scope>NUCLEOTIDE SEQUENCE [LARGE SCALE GENOMIC DNA]</scope>
    <source>
        <strain evidence="1 2">DSM 26407</strain>
    </source>
</reference>
<proteinExistence type="predicted"/>
<evidence type="ECO:0000313" key="2">
    <source>
        <dbReference type="Proteomes" id="UP000252707"/>
    </source>
</evidence>
<name>A0A369BT83_9GAMM</name>
<keyword evidence="2" id="KW-1185">Reference proteome</keyword>
<organism evidence="1 2">
    <name type="scientific">Thioalbus denitrificans</name>
    <dbReference type="NCBI Taxonomy" id="547122"/>
    <lineage>
        <taxon>Bacteria</taxon>
        <taxon>Pseudomonadati</taxon>
        <taxon>Pseudomonadota</taxon>
        <taxon>Gammaproteobacteria</taxon>
        <taxon>Chromatiales</taxon>
        <taxon>Ectothiorhodospiraceae</taxon>
        <taxon>Thioalbus</taxon>
    </lineage>
</organism>
<protein>
    <submittedName>
        <fullName evidence="1">Uncharacterized protein</fullName>
    </submittedName>
</protein>
<dbReference type="Proteomes" id="UP000252707">
    <property type="component" value="Unassembled WGS sequence"/>
</dbReference>